<protein>
    <submittedName>
        <fullName evidence="2">DUF2644 domain-containing protein</fullName>
    </submittedName>
</protein>
<reference evidence="2 3" key="1">
    <citation type="submission" date="2021-12" db="EMBL/GenBank/DDBJ databases">
        <title>Identification and characterization of A. suis stains in western Canada.</title>
        <authorList>
            <person name="Kulathunga D.G.R.S."/>
            <person name="De Oliveira Costa M."/>
        </authorList>
    </citation>
    <scope>NUCLEOTIDE SEQUENCE [LARGE SCALE GENOMIC DNA]</scope>
    <source>
        <strain evidence="2 3">18_292</strain>
    </source>
</reference>
<dbReference type="Pfam" id="PF10841">
    <property type="entry name" value="DUF2644"/>
    <property type="match status" value="1"/>
</dbReference>
<dbReference type="Proteomes" id="UP001206331">
    <property type="component" value="Unassembled WGS sequence"/>
</dbReference>
<organism evidence="2 3">
    <name type="scientific">Actinobacillus suis</name>
    <dbReference type="NCBI Taxonomy" id="716"/>
    <lineage>
        <taxon>Bacteria</taxon>
        <taxon>Pseudomonadati</taxon>
        <taxon>Pseudomonadota</taxon>
        <taxon>Gammaproteobacteria</taxon>
        <taxon>Pasteurellales</taxon>
        <taxon>Pasteurellaceae</taxon>
        <taxon>Actinobacillus</taxon>
    </lineage>
</organism>
<sequence>MKDLISNGDGRLSTTATIQFFGFLASLIIMIYCVYMDKPYVPELFSTFLFACVGTAATKGAVSAFKRSRTTEEE</sequence>
<accession>A0ABT1WSE2</accession>
<dbReference type="RefSeq" id="WP_117374146.1">
    <property type="nucleotide sequence ID" value="NZ_JAJUOY010000007.1"/>
</dbReference>
<proteinExistence type="predicted"/>
<name>A0ABT1WSE2_ACTSU</name>
<evidence type="ECO:0000313" key="2">
    <source>
        <dbReference type="EMBL" id="MCQ9629256.1"/>
    </source>
</evidence>
<evidence type="ECO:0000256" key="1">
    <source>
        <dbReference type="SAM" id="Phobius"/>
    </source>
</evidence>
<dbReference type="InterPro" id="IPR020300">
    <property type="entry name" value="DUF2644"/>
</dbReference>
<comment type="caution">
    <text evidence="2">The sequence shown here is derived from an EMBL/GenBank/DDBJ whole genome shotgun (WGS) entry which is preliminary data.</text>
</comment>
<dbReference type="EMBL" id="JAJUPA010000002">
    <property type="protein sequence ID" value="MCQ9629256.1"/>
    <property type="molecule type" value="Genomic_DNA"/>
</dbReference>
<evidence type="ECO:0000313" key="3">
    <source>
        <dbReference type="Proteomes" id="UP001206331"/>
    </source>
</evidence>
<keyword evidence="1" id="KW-0472">Membrane</keyword>
<gene>
    <name evidence="2" type="ORF">LZL92_03075</name>
</gene>
<feature type="transmembrane region" description="Helical" evidence="1">
    <location>
        <begin position="44"/>
        <end position="65"/>
    </location>
</feature>
<feature type="transmembrane region" description="Helical" evidence="1">
    <location>
        <begin position="12"/>
        <end position="32"/>
    </location>
</feature>
<keyword evidence="3" id="KW-1185">Reference proteome</keyword>
<keyword evidence="1" id="KW-0812">Transmembrane</keyword>
<keyword evidence="1" id="KW-1133">Transmembrane helix</keyword>